<dbReference type="GO" id="GO:0006508">
    <property type="term" value="P:proteolysis"/>
    <property type="evidence" value="ECO:0007669"/>
    <property type="project" value="UniProtKB-KW"/>
</dbReference>
<dbReference type="InterPro" id="IPR000601">
    <property type="entry name" value="PKD_dom"/>
</dbReference>
<dbReference type="InterPro" id="IPR047589">
    <property type="entry name" value="DUF11_rpt"/>
</dbReference>
<reference evidence="9" key="1">
    <citation type="submission" date="2018-05" db="EMBL/GenBank/DDBJ databases">
        <authorList>
            <person name="Hao L."/>
        </authorList>
    </citation>
    <scope>NUCLEOTIDE SEQUENCE [LARGE SCALE GENOMIC DNA]</scope>
</reference>
<feature type="domain" description="PKD" evidence="7">
    <location>
        <begin position="1157"/>
        <end position="1238"/>
    </location>
</feature>
<evidence type="ECO:0000256" key="2">
    <source>
        <dbReference type="ARBA" id="ARBA00022670"/>
    </source>
</evidence>
<dbReference type="KEGG" id="bana:BARAN1_0084"/>
<keyword evidence="9" id="KW-1185">Reference proteome</keyword>
<dbReference type="Proteomes" id="UP000249818">
    <property type="component" value="Chromosome BARAN1"/>
</dbReference>
<feature type="region of interest" description="Disordered" evidence="6">
    <location>
        <begin position="880"/>
        <end position="900"/>
    </location>
</feature>
<feature type="active site" description="Charge relay system" evidence="5">
    <location>
        <position position="336"/>
    </location>
</feature>
<dbReference type="InterPro" id="IPR000209">
    <property type="entry name" value="Peptidase_S8/S53_dom"/>
</dbReference>
<dbReference type="Pfam" id="PF18911">
    <property type="entry name" value="PKD_4"/>
    <property type="match status" value="2"/>
</dbReference>
<dbReference type="PROSITE" id="PS50093">
    <property type="entry name" value="PKD"/>
    <property type="match status" value="2"/>
</dbReference>
<organism evidence="8 9">
    <name type="scientific">Candidatus Bipolaricaulis anaerobius</name>
    <dbReference type="NCBI Taxonomy" id="2026885"/>
    <lineage>
        <taxon>Bacteria</taxon>
        <taxon>Candidatus Bipolaricaulota</taxon>
        <taxon>Candidatus Bipolaricaulia</taxon>
        <taxon>Candidatus Bipolaricaulales</taxon>
        <taxon>Candidatus Bipolaricaulaceae</taxon>
        <taxon>Candidatus Bipolaricaulis</taxon>
    </lineage>
</organism>
<dbReference type="Pfam" id="PF00082">
    <property type="entry name" value="Peptidase_S8"/>
    <property type="match status" value="2"/>
</dbReference>
<feature type="active site" description="Charge relay system" evidence="5">
    <location>
        <position position="635"/>
    </location>
</feature>
<dbReference type="InterPro" id="IPR035986">
    <property type="entry name" value="PKD_dom_sf"/>
</dbReference>
<dbReference type="Pfam" id="PF07705">
    <property type="entry name" value="CARDB"/>
    <property type="match status" value="3"/>
</dbReference>
<feature type="region of interest" description="Disordered" evidence="6">
    <location>
        <begin position="773"/>
        <end position="793"/>
    </location>
</feature>
<keyword evidence="3 5" id="KW-0378">Hydrolase</keyword>
<dbReference type="SUPFAM" id="SSF52743">
    <property type="entry name" value="Subtilisin-like"/>
    <property type="match status" value="1"/>
</dbReference>
<evidence type="ECO:0000256" key="4">
    <source>
        <dbReference type="ARBA" id="ARBA00022825"/>
    </source>
</evidence>
<dbReference type="Pfam" id="PF14326">
    <property type="entry name" value="DUF4384"/>
    <property type="match status" value="1"/>
</dbReference>
<keyword evidence="2 5" id="KW-0645">Protease</keyword>
<dbReference type="PROSITE" id="PS51892">
    <property type="entry name" value="SUBTILASE"/>
    <property type="match status" value="1"/>
</dbReference>
<feature type="compositionally biased region" description="Polar residues" evidence="6">
    <location>
        <begin position="773"/>
        <end position="790"/>
    </location>
</feature>
<sequence length="1517" mass="157637">MRMTRERWNKNVRRGRAPTLLSVALILAFGCAGLGQVEIVALDADRAAWDAVVAQAAGAGLAATVKDYNEAALYNQVYLLVGIGMARFDVAQALTTWAPNVAARFADLTPYASQLQAAGLEIYRYGGRAIGVVLPWRAESFAGVSARSTRVKESVQLLTYLPAGGTRAPEATRVGVPLSIGPVTITKTEKRNPHVDGALETFVAATRQVVSTGVLTALTKVPAQARDALTKVAGMLGIPLSPAGDAVTLVIESKGGVAPLGVAVEPVSSPLGLTKVSVPLSQLESFLAQVGPGVYVRLPYIPHELAVTSQGASLVGASAFHSAGIRGSGVKVAVIDLGFSGLATSQAQGDLPYSVVTRDFTGTGIETGISHGTAVAQIVYDIAPDAQLYLVKIGNEVDLDNAVTYCISEGISIINHSLGWYNTNFYDGTGTIADIARRATSAGILWIQAAGNSGQKHYGATFTDGNSDGWHDTEVTFAATAGQQIAFYLTWDAWPATGDDYDLYLFGPTGTLVASSTATQGGTEQPTERITTTAGSSGTYRVRIQKASGATRRLSVFSIVHDLTPAVSESSMPAPANAAEVLSVGAINWTNYTSGPIAPYSSRGPTGDGRAKPDLAAPDNVTTGVSYYSPFPGTSAAAPHVAGVAALLKAEAPSLNRSSLASRILAFCVPMGDPYAFGAGRLEARPQTVAQADLIVDAITYSPTTPTLGQTVTFQVTVRNQGSASAGSFVLRLQGAASYQDATVSSLAAGASTMRTFTLPLSTSPETFTATADANGQVSESDEANNTRPVTVTGPVARPDLVVDAITYSPPNPTLGSTITFQVTVRNQGSASAGSFVLRLQGAASYQDATISSLAAGASTMRTFSLPLSTSPETFTATADANGQVSESDEANNTRPVTVTGPVARPDLVVDAITYSPPTPTLGSTVTFQVTVRNQGSASAGSFVLRLQGAASYQDATVSSLAAGASTMRTFSLPLSTSPETFTAIADANGQVSESDEANNTRPVTITAAVPALGFTVATNKSTYAVGEPVRVTVTLSRASYVYLIELDAAGRAVFIFPNRWEPSPQLPAGTTQLPRTTAYSYTTAEPVGPEQIVGFASDRVIPYFPTSYGTGFPILATNGALFLSQVRSWLAANVPSGSWAEASAPFTIILPTNQPPTTSFTFSPANPLPNQWITFDGRGSSDPDGTITSWAWNFGDGATGTGSQIQKRYSSGGTYTVALTVTDNRGATATTTRTVTVGTPNQPPTASFTFSPPNPDPGENVTFNAAASSDPDGTITAYSWSFGDGTTGTGMPITKAYTLAGVYVVTLTVTDNLGATGTTTRTIQVGTPPPPPPTLPGMPTIDRPGIYVWGDVENKWHVTVAGDASWTSPRPFAVTLETRGTFANRVFTPAGPSPAITASGGITKLVWTGTIGSGWADLAFDLTGATSMQLTLYLDTDGDGVAKPASRPQSIVYLRSCKVNPPGGANPLILSARPGASALLPSANFRVGFCSGRATWPDCTFIHYDIEYVESEAGCR</sequence>
<feature type="active site" description="Charge relay system" evidence="5">
    <location>
        <position position="371"/>
    </location>
</feature>
<dbReference type="EMBL" id="LS483254">
    <property type="protein sequence ID" value="SQD92109.1"/>
    <property type="molecule type" value="Genomic_DNA"/>
</dbReference>
<dbReference type="SUPFAM" id="SSF49299">
    <property type="entry name" value="PKD domain"/>
    <property type="match status" value="2"/>
</dbReference>
<keyword evidence="4 5" id="KW-0720">Serine protease</keyword>
<evidence type="ECO:0000259" key="7">
    <source>
        <dbReference type="PROSITE" id="PS50093"/>
    </source>
</evidence>
<dbReference type="InterPro" id="IPR036852">
    <property type="entry name" value="Peptidase_S8/S53_dom_sf"/>
</dbReference>
<dbReference type="GO" id="GO:0004252">
    <property type="term" value="F:serine-type endopeptidase activity"/>
    <property type="evidence" value="ECO:0007669"/>
    <property type="project" value="UniProtKB-UniRule"/>
</dbReference>
<dbReference type="Gene3D" id="3.40.50.200">
    <property type="entry name" value="Peptidase S8/S53 domain"/>
    <property type="match status" value="1"/>
</dbReference>
<name>A0A2X3KYT4_9BACT</name>
<dbReference type="InterPro" id="IPR023828">
    <property type="entry name" value="Peptidase_S8_Ser-AS"/>
</dbReference>
<dbReference type="SMART" id="SM00089">
    <property type="entry name" value="PKD"/>
    <property type="match status" value="2"/>
</dbReference>
<dbReference type="CDD" id="cd00146">
    <property type="entry name" value="PKD"/>
    <property type="match status" value="2"/>
</dbReference>
<feature type="domain" description="PKD" evidence="7">
    <location>
        <begin position="1245"/>
        <end position="1326"/>
    </location>
</feature>
<comment type="similarity">
    <text evidence="1 5">Belongs to the peptidase S8 family.</text>
</comment>
<evidence type="ECO:0000256" key="5">
    <source>
        <dbReference type="PROSITE-ProRule" id="PRU01240"/>
    </source>
</evidence>
<feature type="compositionally biased region" description="Polar residues" evidence="6">
    <location>
        <begin position="880"/>
        <end position="897"/>
    </location>
</feature>
<proteinExistence type="inferred from homology"/>
<dbReference type="InterPro" id="IPR013783">
    <property type="entry name" value="Ig-like_fold"/>
</dbReference>
<dbReference type="PROSITE" id="PS51257">
    <property type="entry name" value="PROKAR_LIPOPROTEIN"/>
    <property type="match status" value="1"/>
</dbReference>
<evidence type="ECO:0000313" key="8">
    <source>
        <dbReference type="EMBL" id="SQD92109.1"/>
    </source>
</evidence>
<gene>
    <name evidence="8" type="ORF">BARAN1_0084</name>
</gene>
<dbReference type="InterPro" id="IPR022409">
    <property type="entry name" value="PKD/Chitinase_dom"/>
</dbReference>
<evidence type="ECO:0000256" key="6">
    <source>
        <dbReference type="SAM" id="MobiDB-lite"/>
    </source>
</evidence>
<protein>
    <submittedName>
        <fullName evidence="8">Putative Peptidase S8/S53</fullName>
    </submittedName>
</protein>
<accession>A0A2X3KYT4</accession>
<evidence type="ECO:0000313" key="9">
    <source>
        <dbReference type="Proteomes" id="UP000249818"/>
    </source>
</evidence>
<dbReference type="InterPro" id="IPR025493">
    <property type="entry name" value="DUF4384"/>
</dbReference>
<dbReference type="InterPro" id="IPR011635">
    <property type="entry name" value="CARDB"/>
</dbReference>
<dbReference type="PROSITE" id="PS00138">
    <property type="entry name" value="SUBTILASE_SER"/>
    <property type="match status" value="1"/>
</dbReference>
<dbReference type="NCBIfam" id="TIGR01451">
    <property type="entry name" value="B_ant_repeat"/>
    <property type="match status" value="1"/>
</dbReference>
<feature type="region of interest" description="Disordered" evidence="6">
    <location>
        <begin position="516"/>
        <end position="535"/>
    </location>
</feature>
<dbReference type="PRINTS" id="PR00723">
    <property type="entry name" value="SUBTILISIN"/>
</dbReference>
<dbReference type="PANTHER" id="PTHR43806">
    <property type="entry name" value="PEPTIDASE S8"/>
    <property type="match status" value="1"/>
</dbReference>
<evidence type="ECO:0000256" key="1">
    <source>
        <dbReference type="ARBA" id="ARBA00011073"/>
    </source>
</evidence>
<dbReference type="PANTHER" id="PTHR43806:SF11">
    <property type="entry name" value="CEREVISIN-RELATED"/>
    <property type="match status" value="1"/>
</dbReference>
<dbReference type="Gene3D" id="2.60.120.380">
    <property type="match status" value="1"/>
</dbReference>
<evidence type="ECO:0000256" key="3">
    <source>
        <dbReference type="ARBA" id="ARBA00022801"/>
    </source>
</evidence>
<dbReference type="InterPro" id="IPR050131">
    <property type="entry name" value="Peptidase_S8_subtilisin-like"/>
</dbReference>
<dbReference type="InterPro" id="IPR015500">
    <property type="entry name" value="Peptidase_S8_subtilisin-rel"/>
</dbReference>
<dbReference type="Gene3D" id="2.60.40.10">
    <property type="entry name" value="Immunoglobulins"/>
    <property type="match status" value="5"/>
</dbReference>